<dbReference type="AlphaFoldDB" id="X1EMY5"/>
<proteinExistence type="predicted"/>
<feature type="non-terminal residue" evidence="1">
    <location>
        <position position="1"/>
    </location>
</feature>
<evidence type="ECO:0000313" key="1">
    <source>
        <dbReference type="EMBL" id="GAH21720.1"/>
    </source>
</evidence>
<accession>X1EMY5</accession>
<organism evidence="1">
    <name type="scientific">marine sediment metagenome</name>
    <dbReference type="NCBI Taxonomy" id="412755"/>
    <lineage>
        <taxon>unclassified sequences</taxon>
        <taxon>metagenomes</taxon>
        <taxon>ecological metagenomes</taxon>
    </lineage>
</organism>
<protein>
    <submittedName>
        <fullName evidence="1">Uncharacterized protein</fullName>
    </submittedName>
</protein>
<gene>
    <name evidence="1" type="ORF">S03H2_01716</name>
</gene>
<sequence length="31" mass="3592">ALSLNPEYLSDQQRLIDLLIANAWSNFTKKE</sequence>
<comment type="caution">
    <text evidence="1">The sequence shown here is derived from an EMBL/GenBank/DDBJ whole genome shotgun (WGS) entry which is preliminary data.</text>
</comment>
<reference evidence="1" key="1">
    <citation type="journal article" date="2014" name="Front. Microbiol.">
        <title>High frequency of phylogenetically diverse reductive dehalogenase-homologous genes in deep subseafloor sedimentary metagenomes.</title>
        <authorList>
            <person name="Kawai M."/>
            <person name="Futagami T."/>
            <person name="Toyoda A."/>
            <person name="Takaki Y."/>
            <person name="Nishi S."/>
            <person name="Hori S."/>
            <person name="Arai W."/>
            <person name="Tsubouchi T."/>
            <person name="Morono Y."/>
            <person name="Uchiyama I."/>
            <person name="Ito T."/>
            <person name="Fujiyama A."/>
            <person name="Inagaki F."/>
            <person name="Takami H."/>
        </authorList>
    </citation>
    <scope>NUCLEOTIDE SEQUENCE</scope>
    <source>
        <strain evidence="1">Expedition CK06-06</strain>
    </source>
</reference>
<name>X1EMY5_9ZZZZ</name>
<dbReference type="EMBL" id="BARU01000523">
    <property type="protein sequence ID" value="GAH21720.1"/>
    <property type="molecule type" value="Genomic_DNA"/>
</dbReference>